<evidence type="ECO:0000259" key="14">
    <source>
        <dbReference type="SMART" id="SM00478"/>
    </source>
</evidence>
<dbReference type="GO" id="GO:0006289">
    <property type="term" value="P:nucleotide-excision repair"/>
    <property type="evidence" value="ECO:0007669"/>
    <property type="project" value="InterPro"/>
</dbReference>
<dbReference type="SUPFAM" id="SSF55945">
    <property type="entry name" value="TATA-box binding protein-like"/>
    <property type="match status" value="1"/>
</dbReference>
<dbReference type="InterPro" id="IPR003265">
    <property type="entry name" value="HhH-GPD_domain"/>
</dbReference>
<keyword evidence="6" id="KW-0234">DNA repair</keyword>
<organism evidence="15 16">
    <name type="scientific">Candidozyma duobushaemuli</name>
    <dbReference type="NCBI Taxonomy" id="1231522"/>
    <lineage>
        <taxon>Eukaryota</taxon>
        <taxon>Fungi</taxon>
        <taxon>Dikarya</taxon>
        <taxon>Ascomycota</taxon>
        <taxon>Saccharomycotina</taxon>
        <taxon>Pichiomycetes</taxon>
        <taxon>Metschnikowiaceae</taxon>
        <taxon>Candidozyma</taxon>
    </lineage>
</organism>
<evidence type="ECO:0000256" key="1">
    <source>
        <dbReference type="ARBA" id="ARBA00004123"/>
    </source>
</evidence>
<proteinExistence type="inferred from homology"/>
<evidence type="ECO:0000256" key="12">
    <source>
        <dbReference type="ARBA" id="ARBA00044632"/>
    </source>
</evidence>
<reference evidence="15 16" key="1">
    <citation type="submission" date="2017-12" db="EMBL/GenBank/DDBJ databases">
        <title>Genome Sequence of the Amphotericin B-resistant Candida duobushaemulonii strain, B09383.</title>
        <authorList>
            <person name="Chow N.A."/>
            <person name="Gade L."/>
            <person name="Batra D."/>
            <person name="Rowe L.A."/>
            <person name="Loparev V.N."/>
            <person name="Litvintseva A.P."/>
        </authorList>
    </citation>
    <scope>NUCLEOTIDE SEQUENCE [LARGE SCALE GENOMIC DNA]</scope>
    <source>
        <strain evidence="15 16">B09383</strain>
    </source>
</reference>
<name>A0A2V1AEK9_9ASCO</name>
<evidence type="ECO:0000256" key="9">
    <source>
        <dbReference type="ARBA" id="ARBA00023268"/>
    </source>
</evidence>
<evidence type="ECO:0000256" key="13">
    <source>
        <dbReference type="ARBA" id="ARBA00073127"/>
    </source>
</evidence>
<dbReference type="AlphaFoldDB" id="A0A2V1AEK9"/>
<accession>A0A2V1AEK9</accession>
<dbReference type="Pfam" id="PF07934">
    <property type="entry name" value="OGG_N"/>
    <property type="match status" value="1"/>
</dbReference>
<evidence type="ECO:0000256" key="3">
    <source>
        <dbReference type="ARBA" id="ARBA00012720"/>
    </source>
</evidence>
<dbReference type="Gene3D" id="1.10.1670.10">
    <property type="entry name" value="Helix-hairpin-Helix base-excision DNA repair enzymes (C-terminal)"/>
    <property type="match status" value="1"/>
</dbReference>
<comment type="function">
    <text evidence="11">DNA repair enzyme that incises DNA at 8-oxoG residues. Excises 7,8-dihydro-8-oxoguanine and 2,6-diamino-4-hydroxy-5-N-methylformamidopyrimidine (FAPY) from damaged DNA. Has a beta-lyase activity that nicks DNA 3' to the lesion.</text>
</comment>
<dbReference type="InterPro" id="IPR012904">
    <property type="entry name" value="OGG_N"/>
</dbReference>
<dbReference type="GO" id="GO:0005634">
    <property type="term" value="C:nucleus"/>
    <property type="evidence" value="ECO:0007669"/>
    <property type="project" value="UniProtKB-SubCell"/>
</dbReference>
<dbReference type="PANTHER" id="PTHR10242">
    <property type="entry name" value="8-OXOGUANINE DNA GLYCOSYLASE"/>
    <property type="match status" value="1"/>
</dbReference>
<evidence type="ECO:0000256" key="2">
    <source>
        <dbReference type="ARBA" id="ARBA00010679"/>
    </source>
</evidence>
<evidence type="ECO:0000256" key="4">
    <source>
        <dbReference type="ARBA" id="ARBA00022763"/>
    </source>
</evidence>
<evidence type="ECO:0000313" key="16">
    <source>
        <dbReference type="Proteomes" id="UP000244406"/>
    </source>
</evidence>
<dbReference type="GO" id="GO:0003684">
    <property type="term" value="F:damaged DNA binding"/>
    <property type="evidence" value="ECO:0007669"/>
    <property type="project" value="InterPro"/>
</dbReference>
<sequence>MTGNLVWKSIPLPQIELSLARVLRCGQTFRWKNVNSIWSFTANDQIVLLKQDPESIHYACVLSDGQDSSNAVSKAYEKTHAFIHDYFNLDVKLEELYQQWSEVELKYRAKSKAESFATFPGIRMLRQDPWETVISFICSSNNNVKRISKMCDALCQEFGTYINDFEDHAYYSFPSPEVLAGPEVEGKLRDLGFGYRAKYINQTAKMFVDPEVPEISMDILHEQRLKSYEDAHEFLLQLSGVGPKVADCICLMALDKHDVVPVDTHVLQIATRDYKYKGPKTMNKVSYHQVRLHLQELFGKYAGWAQSVMFAADLSDLNNGINQRDGAKIKHDVEFTEVKKESSVKTEPTPSVVSKSVKLEVNGKRSSITSKATVKRIKTEA</sequence>
<comment type="subcellular location">
    <subcellularLocation>
        <location evidence="1">Nucleus</location>
    </subcellularLocation>
</comment>
<evidence type="ECO:0000313" key="15">
    <source>
        <dbReference type="EMBL" id="PVH16145.1"/>
    </source>
</evidence>
<dbReference type="InterPro" id="IPR023170">
    <property type="entry name" value="HhH_base_excis_C"/>
</dbReference>
<dbReference type="InterPro" id="IPR052054">
    <property type="entry name" value="Oxidative_DNA_repair_enzyme"/>
</dbReference>
<dbReference type="RefSeq" id="XP_025337085.1">
    <property type="nucleotide sequence ID" value="XM_025482467.1"/>
</dbReference>
<feature type="domain" description="HhH-GPD" evidence="14">
    <location>
        <begin position="138"/>
        <end position="314"/>
    </location>
</feature>
<comment type="catalytic activity">
    <reaction evidence="12">
        <text>2'-deoxyribonucleotide-(2'-deoxyribose 5'-phosphate)-2'-deoxyribonucleotide-DNA = a 3'-end 2'-deoxyribonucleotide-(2,3-dehydro-2,3-deoxyribose 5'-phosphate)-DNA + a 5'-end 5'-phospho-2'-deoxyribonucleoside-DNA + H(+)</text>
        <dbReference type="Rhea" id="RHEA:66592"/>
        <dbReference type="Rhea" id="RHEA-COMP:13180"/>
        <dbReference type="Rhea" id="RHEA-COMP:16897"/>
        <dbReference type="Rhea" id="RHEA-COMP:17067"/>
        <dbReference type="ChEBI" id="CHEBI:15378"/>
        <dbReference type="ChEBI" id="CHEBI:136412"/>
        <dbReference type="ChEBI" id="CHEBI:157695"/>
        <dbReference type="ChEBI" id="CHEBI:167181"/>
        <dbReference type="EC" id="4.2.99.18"/>
    </reaction>
</comment>
<dbReference type="GO" id="GO:0140078">
    <property type="term" value="F:class I DNA-(apurinic or apyrimidinic site) endonuclease activity"/>
    <property type="evidence" value="ECO:0007669"/>
    <property type="project" value="UniProtKB-EC"/>
</dbReference>
<dbReference type="Gene3D" id="3.30.310.40">
    <property type="match status" value="1"/>
</dbReference>
<dbReference type="VEuPathDB" id="FungiDB:CXQ87_004010"/>
<gene>
    <name evidence="15" type="ORF">CXQ87_004010</name>
</gene>
<dbReference type="GO" id="GO:0006285">
    <property type="term" value="P:base-excision repair, AP site formation"/>
    <property type="evidence" value="ECO:0007669"/>
    <property type="project" value="TreeGrafter"/>
</dbReference>
<comment type="similarity">
    <text evidence="2">Belongs to the type-1 OGG1 family.</text>
</comment>
<dbReference type="SUPFAM" id="SSF48150">
    <property type="entry name" value="DNA-glycosylase"/>
    <property type="match status" value="1"/>
</dbReference>
<keyword evidence="4" id="KW-0227">DNA damage</keyword>
<keyword evidence="8" id="KW-0539">Nucleus</keyword>
<dbReference type="Pfam" id="PF00730">
    <property type="entry name" value="HhH-GPD"/>
    <property type="match status" value="1"/>
</dbReference>
<evidence type="ECO:0000256" key="7">
    <source>
        <dbReference type="ARBA" id="ARBA00023239"/>
    </source>
</evidence>
<dbReference type="FunFam" id="1.10.1670.10:FF:000005">
    <property type="entry name" value="N-glycosylase/DNA lyase OGG1"/>
    <property type="match status" value="1"/>
</dbReference>
<dbReference type="Proteomes" id="UP000244406">
    <property type="component" value="Unassembled WGS sequence"/>
</dbReference>
<keyword evidence="7" id="KW-0456">Lyase</keyword>
<dbReference type="EMBL" id="PKFP01000004">
    <property type="protein sequence ID" value="PVH16145.1"/>
    <property type="molecule type" value="Genomic_DNA"/>
</dbReference>
<evidence type="ECO:0000256" key="6">
    <source>
        <dbReference type="ARBA" id="ARBA00023204"/>
    </source>
</evidence>
<keyword evidence="9" id="KW-0511">Multifunctional enzyme</keyword>
<dbReference type="Gene3D" id="1.10.340.30">
    <property type="entry name" value="Hypothetical protein, domain 2"/>
    <property type="match status" value="1"/>
</dbReference>
<dbReference type="GeneID" id="37004010"/>
<evidence type="ECO:0000256" key="5">
    <source>
        <dbReference type="ARBA" id="ARBA00022801"/>
    </source>
</evidence>
<dbReference type="GO" id="GO:0034039">
    <property type="term" value="F:8-oxo-7,8-dihydroguanine DNA N-glycosylase activity"/>
    <property type="evidence" value="ECO:0007669"/>
    <property type="project" value="TreeGrafter"/>
</dbReference>
<dbReference type="SMART" id="SM00478">
    <property type="entry name" value="ENDO3c"/>
    <property type="match status" value="1"/>
</dbReference>
<evidence type="ECO:0000256" key="11">
    <source>
        <dbReference type="ARBA" id="ARBA00025652"/>
    </source>
</evidence>
<dbReference type="FunFam" id="1.10.340.30:FF:000006">
    <property type="entry name" value="N-glycosylase/DNA lyase isoform X2"/>
    <property type="match status" value="1"/>
</dbReference>
<keyword evidence="5" id="KW-0378">Hydrolase</keyword>
<evidence type="ECO:0000256" key="10">
    <source>
        <dbReference type="ARBA" id="ARBA00023295"/>
    </source>
</evidence>
<comment type="caution">
    <text evidence="15">The sequence shown here is derived from an EMBL/GenBank/DDBJ whole genome shotgun (WGS) entry which is preliminary data.</text>
</comment>
<evidence type="ECO:0000256" key="8">
    <source>
        <dbReference type="ARBA" id="ARBA00023242"/>
    </source>
</evidence>
<dbReference type="CDD" id="cd00056">
    <property type="entry name" value="ENDO3c"/>
    <property type="match status" value="1"/>
</dbReference>
<dbReference type="PANTHER" id="PTHR10242:SF2">
    <property type="entry name" value="N-GLYCOSYLASE_DNA LYASE"/>
    <property type="match status" value="1"/>
</dbReference>
<dbReference type="EC" id="4.2.99.18" evidence="3"/>
<protein>
    <recommendedName>
        <fullName evidence="13">N-glycosylase/DNA lyase</fullName>
        <ecNumber evidence="3">4.2.99.18</ecNumber>
    </recommendedName>
</protein>
<dbReference type="InterPro" id="IPR011257">
    <property type="entry name" value="DNA_glycosylase"/>
</dbReference>
<keyword evidence="16" id="KW-1185">Reference proteome</keyword>
<keyword evidence="10" id="KW-0326">Glycosidase</keyword>